<dbReference type="Proteomes" id="UP001279681">
    <property type="component" value="Unassembled WGS sequence"/>
</dbReference>
<dbReference type="Pfam" id="PF02195">
    <property type="entry name" value="ParB_N"/>
    <property type="match status" value="1"/>
</dbReference>
<proteinExistence type="predicted"/>
<comment type="caution">
    <text evidence="2">The sequence shown here is derived from an EMBL/GenBank/DDBJ whole genome shotgun (WGS) entry which is preliminary data.</text>
</comment>
<gene>
    <name evidence="2" type="ORF">RFV38_13115</name>
</gene>
<evidence type="ECO:0000313" key="2">
    <source>
        <dbReference type="EMBL" id="MDX8337420.1"/>
    </source>
</evidence>
<feature type="domain" description="ParB-like N-terminal" evidence="1">
    <location>
        <begin position="45"/>
        <end position="139"/>
    </location>
</feature>
<dbReference type="RefSeq" id="WP_320314758.1">
    <property type="nucleotide sequence ID" value="NZ_JAVIKH010000039.1"/>
</dbReference>
<keyword evidence="3" id="KW-1185">Reference proteome</keyword>
<protein>
    <submittedName>
        <fullName evidence="2">ParB N-terminal domain-containing protein</fullName>
    </submittedName>
</protein>
<reference evidence="3" key="1">
    <citation type="submission" date="2023-07" db="EMBL/GenBank/DDBJ databases">
        <authorList>
            <person name="Colorado M.A."/>
            <person name="Villamil L.M."/>
            <person name="Melo J.F."/>
            <person name="Rodriguez J.A."/>
            <person name="Ruiz R.Y."/>
        </authorList>
    </citation>
    <scope>NUCLEOTIDE SEQUENCE [LARGE SCALE GENOMIC DNA]</scope>
    <source>
        <strain evidence="3">C33</strain>
    </source>
</reference>
<dbReference type="Gene3D" id="3.90.1530.10">
    <property type="entry name" value="Conserved hypothetical protein from pyrococcus furiosus pfu- 392566-001, ParB domain"/>
    <property type="match status" value="1"/>
</dbReference>
<dbReference type="EMBL" id="JAVIKH010000039">
    <property type="protein sequence ID" value="MDX8337420.1"/>
    <property type="molecule type" value="Genomic_DNA"/>
</dbReference>
<name>A0ABU4WGB7_9FUSO</name>
<organism evidence="2 3">
    <name type="scientific">Candidatus Cetobacterium colombiensis</name>
    <dbReference type="NCBI Taxonomy" id="3073100"/>
    <lineage>
        <taxon>Bacteria</taxon>
        <taxon>Fusobacteriati</taxon>
        <taxon>Fusobacteriota</taxon>
        <taxon>Fusobacteriia</taxon>
        <taxon>Fusobacteriales</taxon>
        <taxon>Fusobacteriaceae</taxon>
        <taxon>Cetobacterium</taxon>
    </lineage>
</organism>
<evidence type="ECO:0000259" key="1">
    <source>
        <dbReference type="SMART" id="SM00470"/>
    </source>
</evidence>
<dbReference type="InterPro" id="IPR003115">
    <property type="entry name" value="ParB_N"/>
</dbReference>
<dbReference type="PANTHER" id="PTHR33375">
    <property type="entry name" value="CHROMOSOME-PARTITIONING PROTEIN PARB-RELATED"/>
    <property type="match status" value="1"/>
</dbReference>
<sequence length="292" mass="34145">MESNNTFFSKKCKQSNFITRTTELENFTSLEDITFALIQNVLASNKTFINRLDEENNAITNEAFENLTDSIREIGLLNPIYLLKTEKNNYIIVSGWRRFHALKEIYKTDTNKVFSQKAVILKKETPPKLLETISINENTKRKDLTLLELSYKFNNLSKTNGISIEDCLKKFNIGRSQFHAIKKAMDFFPIIKEKFLEITGPVKANFLNKILEKLLIIYPESKANSLILEYSKKSRESLKNILKELTEDTTKKNNSFEIKKNNKMTILKIKETLTEEDHMKIEIFFKELFNKQ</sequence>
<evidence type="ECO:0000313" key="3">
    <source>
        <dbReference type="Proteomes" id="UP001279681"/>
    </source>
</evidence>
<dbReference type="PANTHER" id="PTHR33375:SF1">
    <property type="entry name" value="CHROMOSOME-PARTITIONING PROTEIN PARB-RELATED"/>
    <property type="match status" value="1"/>
</dbReference>
<dbReference type="InterPro" id="IPR050336">
    <property type="entry name" value="Chromosome_partition/occlusion"/>
</dbReference>
<dbReference type="InterPro" id="IPR036086">
    <property type="entry name" value="ParB/Sulfiredoxin_sf"/>
</dbReference>
<dbReference type="SUPFAM" id="SSF110849">
    <property type="entry name" value="ParB/Sulfiredoxin"/>
    <property type="match status" value="1"/>
</dbReference>
<dbReference type="SMART" id="SM00470">
    <property type="entry name" value="ParB"/>
    <property type="match status" value="1"/>
</dbReference>
<accession>A0ABU4WGB7</accession>